<organism evidence="1 2">
    <name type="scientific">Portunus trituberculatus</name>
    <name type="common">Swimming crab</name>
    <name type="synonym">Neptunus trituberculatus</name>
    <dbReference type="NCBI Taxonomy" id="210409"/>
    <lineage>
        <taxon>Eukaryota</taxon>
        <taxon>Metazoa</taxon>
        <taxon>Ecdysozoa</taxon>
        <taxon>Arthropoda</taxon>
        <taxon>Crustacea</taxon>
        <taxon>Multicrustacea</taxon>
        <taxon>Malacostraca</taxon>
        <taxon>Eumalacostraca</taxon>
        <taxon>Eucarida</taxon>
        <taxon>Decapoda</taxon>
        <taxon>Pleocyemata</taxon>
        <taxon>Brachyura</taxon>
        <taxon>Eubrachyura</taxon>
        <taxon>Portunoidea</taxon>
        <taxon>Portunidae</taxon>
        <taxon>Portuninae</taxon>
        <taxon>Portunus</taxon>
    </lineage>
</organism>
<keyword evidence="2" id="KW-1185">Reference proteome</keyword>
<evidence type="ECO:0000313" key="1">
    <source>
        <dbReference type="EMBL" id="MPC45235.1"/>
    </source>
</evidence>
<name>A0A5B7FI94_PORTR</name>
<dbReference type="Proteomes" id="UP000324222">
    <property type="component" value="Unassembled WGS sequence"/>
</dbReference>
<reference evidence="1 2" key="1">
    <citation type="submission" date="2019-05" db="EMBL/GenBank/DDBJ databases">
        <title>Another draft genome of Portunus trituberculatus and its Hox gene families provides insights of decapod evolution.</title>
        <authorList>
            <person name="Jeong J.-H."/>
            <person name="Song I."/>
            <person name="Kim S."/>
            <person name="Choi T."/>
            <person name="Kim D."/>
            <person name="Ryu S."/>
            <person name="Kim W."/>
        </authorList>
    </citation>
    <scope>NUCLEOTIDE SEQUENCE [LARGE SCALE GENOMIC DNA]</scope>
    <source>
        <tissue evidence="1">Muscle</tissue>
    </source>
</reference>
<sequence length="83" mass="8957">MTGFRRLGDSGTGGLGDWGLRDLGGVDCPCGRKYWGGDIVAPRDSLLLLVAHCSLVTGHRSPLALHCPAVTWRDPHLEYRCPA</sequence>
<evidence type="ECO:0000313" key="2">
    <source>
        <dbReference type="Proteomes" id="UP000324222"/>
    </source>
</evidence>
<comment type="caution">
    <text evidence="1">The sequence shown here is derived from an EMBL/GenBank/DDBJ whole genome shotgun (WGS) entry which is preliminary data.</text>
</comment>
<dbReference type="EMBL" id="VSRR010006635">
    <property type="protein sequence ID" value="MPC45235.1"/>
    <property type="molecule type" value="Genomic_DNA"/>
</dbReference>
<protein>
    <submittedName>
        <fullName evidence="1">Uncharacterized protein</fullName>
    </submittedName>
</protein>
<gene>
    <name evidence="1" type="ORF">E2C01_038928</name>
</gene>
<accession>A0A5B7FI94</accession>
<dbReference type="AlphaFoldDB" id="A0A5B7FI94"/>
<proteinExistence type="predicted"/>